<feature type="signal peptide" evidence="1">
    <location>
        <begin position="1"/>
        <end position="36"/>
    </location>
</feature>
<keyword evidence="1" id="KW-0732">Signal</keyword>
<evidence type="ECO:0000313" key="3">
    <source>
        <dbReference type="Proteomes" id="UP000002357"/>
    </source>
</evidence>
<gene>
    <name evidence="2" type="ORF">SCLAV_1349</name>
</gene>
<dbReference type="RefSeq" id="WP_003960210.1">
    <property type="nucleotide sequence ID" value="NZ_CM000913.1"/>
</dbReference>
<dbReference type="EMBL" id="CM000913">
    <property type="protein sequence ID" value="EFG06428.1"/>
    <property type="molecule type" value="Genomic_DNA"/>
</dbReference>
<name>E2Q0N5_STRCL</name>
<organism evidence="2 3">
    <name type="scientific">Streptomyces clavuligerus</name>
    <dbReference type="NCBI Taxonomy" id="1901"/>
    <lineage>
        <taxon>Bacteria</taxon>
        <taxon>Bacillati</taxon>
        <taxon>Actinomycetota</taxon>
        <taxon>Actinomycetes</taxon>
        <taxon>Kitasatosporales</taxon>
        <taxon>Streptomycetaceae</taxon>
        <taxon>Streptomyces</taxon>
    </lineage>
</organism>
<dbReference type="SUPFAM" id="SSF54427">
    <property type="entry name" value="NTF2-like"/>
    <property type="match status" value="1"/>
</dbReference>
<evidence type="ECO:0000313" key="2">
    <source>
        <dbReference type="EMBL" id="EFG06428.1"/>
    </source>
</evidence>
<evidence type="ECO:0000256" key="1">
    <source>
        <dbReference type="SAM" id="SignalP"/>
    </source>
</evidence>
<proteinExistence type="predicted"/>
<dbReference type="AlphaFoldDB" id="E2Q0N5"/>
<dbReference type="KEGG" id="sclf:BB341_21365"/>
<dbReference type="STRING" id="1901.BB341_21365"/>
<dbReference type="Proteomes" id="UP000002357">
    <property type="component" value="Chromosome"/>
</dbReference>
<keyword evidence="3" id="KW-1185">Reference proteome</keyword>
<evidence type="ECO:0008006" key="4">
    <source>
        <dbReference type="Google" id="ProtNLM"/>
    </source>
</evidence>
<accession>E2Q0N5</accession>
<feature type="chain" id="PRO_5038826643" description="Lipoprotein" evidence="1">
    <location>
        <begin position="37"/>
        <end position="411"/>
    </location>
</feature>
<dbReference type="eggNOG" id="COG0308">
    <property type="taxonomic scope" value="Bacteria"/>
</dbReference>
<protein>
    <recommendedName>
        <fullName evidence="4">Lipoprotein</fullName>
    </recommendedName>
</protein>
<dbReference type="InterPro" id="IPR032710">
    <property type="entry name" value="NTF2-like_dom_sf"/>
</dbReference>
<dbReference type="GeneID" id="93732015"/>
<reference evidence="2 3" key="1">
    <citation type="journal article" date="2010" name="Genome Biol. Evol.">
        <title>The sequence of a 1.8-mb bacterial linear plasmid reveals a rich evolutionary reservoir of secondary metabolic pathways.</title>
        <authorList>
            <person name="Medema M.H."/>
            <person name="Trefzer A."/>
            <person name="Kovalchuk A."/>
            <person name="van den Berg M."/>
            <person name="Mueller U."/>
            <person name="Heijne W."/>
            <person name="Wu L."/>
            <person name="Alam M.T."/>
            <person name="Ronning C.M."/>
            <person name="Nierman W.C."/>
            <person name="Bovenberg R.A.L."/>
            <person name="Breitling R."/>
            <person name="Takano E."/>
        </authorList>
    </citation>
    <scope>NUCLEOTIDE SEQUENCE [LARGE SCALE GENOMIC DNA]</scope>
    <source>
        <strain evidence="3">ATCC 27064 / DSM 738 / JCM 4710 / NBRC 13307 / NCIMB 12785 / NRRL 3585 / VKM Ac-602</strain>
    </source>
</reference>
<sequence>MALHRRAARARRRTAAGLLAAAAVLPLALLPGCAAPAPPDTATADIQRLLDTRAAALLARDESAYLSVLAPGATGLRQAERRRFRGLAEVPLGGWTYRIGTVERRDGGRGAVAEAELGFRFDGYDTGPVTAARTLELARHGEGWRITADRPADGAAAHLWDQGEVRAVRGDHSLVLGVGQSRDRLRSIARTADRSVPAVSRSWPSPWAGRVVVLVPASLDDMGALLGAPAAGYRGIAAVTTGATGEQGGVPADRVIVNPEAYGALGEFGKEIVLTHETTHVATRAQTSASTPMWLSEGFADWVAYRASGRPAGRIAPELRSAVLRGEVPGELPANEDFSFTGDADALARAYEGGWLACELITERWGTDKLLALYRESARTPLPTALSHVLATTPTTFTTTWRTYLTTRLTA</sequence>